<dbReference type="Gene3D" id="3.20.20.70">
    <property type="entry name" value="Aldolase class I"/>
    <property type="match status" value="1"/>
</dbReference>
<comment type="caution">
    <text evidence="6">The sequence shown here is derived from an EMBL/GenBank/DDBJ whole genome shotgun (WGS) entry which is preliminary data.</text>
</comment>
<accession>A0ABT4IAU9</accession>
<dbReference type="PROSITE" id="PS51918">
    <property type="entry name" value="RADICAL_SAM"/>
    <property type="match status" value="1"/>
</dbReference>
<keyword evidence="2" id="KW-0479">Metal-binding</keyword>
<sequence length="323" mass="35750">MKQVIIAPHMRCNARCAHCCVSSSPSDGRRLTDETVNRLVDEAIDSEDIEVISFTGGEALLRRAFMLDLIARVSRAGKVTTLVSNAFWAITPKIAVIRLRELADAGLSKLTISADEFHLPYIKIGRVKNALMARHEVPSIRMAINMCESRSNSSDGILAELKELLEGVQVTRSSVSPVGSAAALPDDEIVYRRYSDDKGLRCPGQVLLFSSDDRAYPCCSTGVMNSALSIGAASDLSIDEGSRRIENNLIFRIMTREGLGWFVDRLGSAGVERFQKPFPVVDSCHLCCEIFSNSEHLRMLRPEFERYRANYEEEVMARAGAGR</sequence>
<keyword evidence="4" id="KW-0411">Iron-sulfur</keyword>
<keyword evidence="1" id="KW-0949">S-adenosyl-L-methionine</keyword>
<evidence type="ECO:0000256" key="1">
    <source>
        <dbReference type="ARBA" id="ARBA00022691"/>
    </source>
</evidence>
<protein>
    <submittedName>
        <fullName evidence="6">Radical SAM protein</fullName>
    </submittedName>
</protein>
<dbReference type="EMBL" id="JAPTMY010000032">
    <property type="protein sequence ID" value="MCZ0858875.1"/>
    <property type="molecule type" value="Genomic_DNA"/>
</dbReference>
<dbReference type="SFLD" id="SFLDG01067">
    <property type="entry name" value="SPASM/twitch_domain_containing"/>
    <property type="match status" value="1"/>
</dbReference>
<keyword evidence="7" id="KW-1185">Reference proteome</keyword>
<dbReference type="SFLD" id="SFLDS00029">
    <property type="entry name" value="Radical_SAM"/>
    <property type="match status" value="1"/>
</dbReference>
<dbReference type="PANTHER" id="PTHR11228:SF22">
    <property type="entry name" value="PEPTIDE BIOSYNTHESIS PROTEIN YYDG-RELATED"/>
    <property type="match status" value="1"/>
</dbReference>
<keyword evidence="3" id="KW-0408">Iron</keyword>
<dbReference type="InterPro" id="IPR058240">
    <property type="entry name" value="rSAM_sf"/>
</dbReference>
<evidence type="ECO:0000313" key="7">
    <source>
        <dbReference type="Proteomes" id="UP001072034"/>
    </source>
</evidence>
<evidence type="ECO:0000256" key="3">
    <source>
        <dbReference type="ARBA" id="ARBA00023004"/>
    </source>
</evidence>
<evidence type="ECO:0000256" key="2">
    <source>
        <dbReference type="ARBA" id="ARBA00022723"/>
    </source>
</evidence>
<reference evidence="6" key="1">
    <citation type="submission" date="2022-10" db="EMBL/GenBank/DDBJ databases">
        <title>Genome sequence of Actinomyces israelii ATCC 10048.</title>
        <authorList>
            <person name="Watt R.M."/>
            <person name="Tong W.M."/>
        </authorList>
    </citation>
    <scope>NUCLEOTIDE SEQUENCE</scope>
    <source>
        <strain evidence="6">ATCC 10048</strain>
    </source>
</reference>
<evidence type="ECO:0000259" key="5">
    <source>
        <dbReference type="PROSITE" id="PS51918"/>
    </source>
</evidence>
<dbReference type="RefSeq" id="WP_268918200.1">
    <property type="nucleotide sequence ID" value="NZ_JAPTMY010000032.1"/>
</dbReference>
<dbReference type="Pfam" id="PF04055">
    <property type="entry name" value="Radical_SAM"/>
    <property type="match status" value="1"/>
</dbReference>
<feature type="domain" description="Radical SAM core" evidence="5">
    <location>
        <begin position="1"/>
        <end position="210"/>
    </location>
</feature>
<name>A0ABT4IAU9_9ACTO</name>
<gene>
    <name evidence="6" type="ORF">OHJ16_12570</name>
</gene>
<evidence type="ECO:0000256" key="4">
    <source>
        <dbReference type="ARBA" id="ARBA00023014"/>
    </source>
</evidence>
<dbReference type="InterPro" id="IPR013785">
    <property type="entry name" value="Aldolase_TIM"/>
</dbReference>
<proteinExistence type="predicted"/>
<dbReference type="InterPro" id="IPR007197">
    <property type="entry name" value="rSAM"/>
</dbReference>
<dbReference type="CDD" id="cd01335">
    <property type="entry name" value="Radical_SAM"/>
    <property type="match status" value="1"/>
</dbReference>
<organism evidence="6 7">
    <name type="scientific">Actinomyces israelii</name>
    <dbReference type="NCBI Taxonomy" id="1659"/>
    <lineage>
        <taxon>Bacteria</taxon>
        <taxon>Bacillati</taxon>
        <taxon>Actinomycetota</taxon>
        <taxon>Actinomycetes</taxon>
        <taxon>Actinomycetales</taxon>
        <taxon>Actinomycetaceae</taxon>
        <taxon>Actinomyces</taxon>
    </lineage>
</organism>
<dbReference type="InterPro" id="IPR050377">
    <property type="entry name" value="Radical_SAM_PqqE_MftC-like"/>
</dbReference>
<dbReference type="Proteomes" id="UP001072034">
    <property type="component" value="Unassembled WGS sequence"/>
</dbReference>
<dbReference type="SUPFAM" id="SSF102114">
    <property type="entry name" value="Radical SAM enzymes"/>
    <property type="match status" value="1"/>
</dbReference>
<dbReference type="PANTHER" id="PTHR11228">
    <property type="entry name" value="RADICAL SAM DOMAIN PROTEIN"/>
    <property type="match status" value="1"/>
</dbReference>
<evidence type="ECO:0000313" key="6">
    <source>
        <dbReference type="EMBL" id="MCZ0858875.1"/>
    </source>
</evidence>